<organism evidence="2 3">
    <name type="scientific">Metapseudomonas otitidis</name>
    <dbReference type="NCBI Taxonomy" id="319939"/>
    <lineage>
        <taxon>Bacteria</taxon>
        <taxon>Pseudomonadati</taxon>
        <taxon>Pseudomonadota</taxon>
        <taxon>Gammaproteobacteria</taxon>
        <taxon>Pseudomonadales</taxon>
        <taxon>Pseudomonadaceae</taxon>
        <taxon>Metapseudomonas</taxon>
    </lineage>
</organism>
<keyword evidence="1" id="KW-0472">Membrane</keyword>
<feature type="transmembrane region" description="Helical" evidence="1">
    <location>
        <begin position="12"/>
        <end position="36"/>
    </location>
</feature>
<accession>A0A679GW74</accession>
<name>A0A679GW74_9GAMM</name>
<evidence type="ECO:0000313" key="3">
    <source>
        <dbReference type="Proteomes" id="UP000501237"/>
    </source>
</evidence>
<reference evidence="2 3" key="1">
    <citation type="journal article" date="2020" name="Microbiol. Resour. Announc.">
        <title>Complete genome sequence of Pseudomonas otitidis strain MrB4, isolated from Lake Biwa in Japan.</title>
        <authorList>
            <person name="Miyazaki K."/>
            <person name="Hase E."/>
            <person name="Maruya T."/>
        </authorList>
    </citation>
    <scope>NUCLEOTIDE SEQUENCE [LARGE SCALE GENOMIC DNA]</scope>
    <source>
        <strain evidence="2 3">MrB4</strain>
    </source>
</reference>
<dbReference type="KEGG" id="poj:PtoMrB4_41910"/>
<dbReference type="RefSeq" id="WP_172434392.1">
    <property type="nucleotide sequence ID" value="NZ_AP022642.1"/>
</dbReference>
<protein>
    <submittedName>
        <fullName evidence="2">Uncharacterized protein</fullName>
    </submittedName>
</protein>
<keyword evidence="1" id="KW-1133">Transmembrane helix</keyword>
<evidence type="ECO:0000313" key="2">
    <source>
        <dbReference type="EMBL" id="BCA30214.1"/>
    </source>
</evidence>
<dbReference type="GeneID" id="57399408"/>
<feature type="transmembrane region" description="Helical" evidence="1">
    <location>
        <begin position="48"/>
        <end position="69"/>
    </location>
</feature>
<proteinExistence type="predicted"/>
<keyword evidence="1" id="KW-0812">Transmembrane</keyword>
<dbReference type="AlphaFoldDB" id="A0A679GW74"/>
<evidence type="ECO:0000256" key="1">
    <source>
        <dbReference type="SAM" id="Phobius"/>
    </source>
</evidence>
<sequence>MIPVPNPTVFLIIGLIYLLGVLAVPVLLALAASLCWPRSRRHVLARPWRYGLLTLVMLVPVGLMGALWLQEREFAAEFAAREAALNPRLEQPLTLGDLTFPAGSQVKLETLDPLDWQDQPQPHGLESLKEAELPAPMALLGLQVDALDLPTGYDSSRVRLAREGQVDGWPCAAGEWVEFRRTQEDRLKPAGWHFESCPLTPGHSVQGIDWPTGTTLRQLGEHWVLRNDGPADLPFDGLHWLSLVLELDARREPVFWEGELARPLVLGGWHYPVGTRVRHEGDGLSLFSPTDRAVAVREADGLKQGAGRSILQRRSDGQVLKMPANDEVGVIDWMVLE</sequence>
<dbReference type="EMBL" id="AP022642">
    <property type="protein sequence ID" value="BCA30214.1"/>
    <property type="molecule type" value="Genomic_DNA"/>
</dbReference>
<gene>
    <name evidence="2" type="ORF">PtoMrB4_41910</name>
</gene>
<dbReference type="Proteomes" id="UP000501237">
    <property type="component" value="Chromosome"/>
</dbReference>